<dbReference type="SUPFAM" id="SSF55200">
    <property type="entry name" value="Translation initiation factor IF3, C-terminal domain"/>
    <property type="match status" value="1"/>
</dbReference>
<dbReference type="FunFam" id="3.30.110.10:FF:000001">
    <property type="entry name" value="Translation initiation factor IF-3"/>
    <property type="match status" value="1"/>
</dbReference>
<dbReference type="NCBIfam" id="TIGR00168">
    <property type="entry name" value="infC"/>
    <property type="match status" value="1"/>
</dbReference>
<dbReference type="PROSITE" id="PS00938">
    <property type="entry name" value="IF3"/>
    <property type="match status" value="1"/>
</dbReference>
<comment type="subunit">
    <text evidence="4 6">Monomer.</text>
</comment>
<keyword evidence="4" id="KW-0963">Cytoplasm</keyword>
<dbReference type="HAMAP" id="MF_00080">
    <property type="entry name" value="IF_3"/>
    <property type="match status" value="1"/>
</dbReference>
<evidence type="ECO:0000256" key="5">
    <source>
        <dbReference type="NCBIfam" id="TIGR00168"/>
    </source>
</evidence>
<name>A0A6N7VGN5_9FIRM</name>
<dbReference type="InterPro" id="IPR036788">
    <property type="entry name" value="T_IF-3_C_sf"/>
</dbReference>
<dbReference type="Gene3D" id="3.30.110.10">
    <property type="entry name" value="Translation initiation factor 3 (IF-3), C-terminal domain"/>
    <property type="match status" value="1"/>
</dbReference>
<evidence type="ECO:0000259" key="8">
    <source>
        <dbReference type="Pfam" id="PF05198"/>
    </source>
</evidence>
<comment type="caution">
    <text evidence="9">The sequence shown here is derived from an EMBL/GenBank/DDBJ whole genome shotgun (WGS) entry which is preliminary data.</text>
</comment>
<dbReference type="InterPro" id="IPR001288">
    <property type="entry name" value="Translation_initiation_fac_3"/>
</dbReference>
<dbReference type="Pfam" id="PF00707">
    <property type="entry name" value="IF3_C"/>
    <property type="match status" value="1"/>
</dbReference>
<dbReference type="GO" id="GO:0005829">
    <property type="term" value="C:cytosol"/>
    <property type="evidence" value="ECO:0007669"/>
    <property type="project" value="TreeGrafter"/>
</dbReference>
<evidence type="ECO:0000256" key="2">
    <source>
        <dbReference type="ARBA" id="ARBA00022540"/>
    </source>
</evidence>
<proteinExistence type="inferred from homology"/>
<dbReference type="GO" id="GO:0043022">
    <property type="term" value="F:ribosome binding"/>
    <property type="evidence" value="ECO:0007669"/>
    <property type="project" value="UniProtKB-ARBA"/>
</dbReference>
<dbReference type="GO" id="GO:0032790">
    <property type="term" value="P:ribosome disassembly"/>
    <property type="evidence" value="ECO:0007669"/>
    <property type="project" value="TreeGrafter"/>
</dbReference>
<comment type="function">
    <text evidence="4 6">IF-3 binds to the 30S ribosomal subunit and shifts the equilibrium between 70S ribosomes and their 50S and 30S subunits in favor of the free subunits, thus enhancing the availability of 30S subunits on which protein synthesis initiation begins.</text>
</comment>
<dbReference type="InterPro" id="IPR019813">
    <property type="entry name" value="Translation_initiation_fac3_CS"/>
</dbReference>
<dbReference type="FunFam" id="3.10.20.80:FF:000001">
    <property type="entry name" value="Translation initiation factor IF-3"/>
    <property type="match status" value="1"/>
</dbReference>
<protein>
    <recommendedName>
        <fullName evidence="4 5">Translation initiation factor IF-3</fullName>
    </recommendedName>
</protein>
<feature type="domain" description="Translation initiation factor 3 N-terminal" evidence="8">
    <location>
        <begin position="14"/>
        <end position="83"/>
    </location>
</feature>
<dbReference type="PANTHER" id="PTHR10938:SF0">
    <property type="entry name" value="TRANSLATION INITIATION FACTOR IF-3, MITOCHONDRIAL"/>
    <property type="match status" value="1"/>
</dbReference>
<dbReference type="InterPro" id="IPR019815">
    <property type="entry name" value="Translation_initiation_fac_3_C"/>
</dbReference>
<evidence type="ECO:0000256" key="3">
    <source>
        <dbReference type="ARBA" id="ARBA00022917"/>
    </source>
</evidence>
<evidence type="ECO:0000256" key="4">
    <source>
        <dbReference type="HAMAP-Rule" id="MF_00080"/>
    </source>
</evidence>
<evidence type="ECO:0000313" key="10">
    <source>
        <dbReference type="Proteomes" id="UP000441925"/>
    </source>
</evidence>
<keyword evidence="2 4" id="KW-0396">Initiation factor</keyword>
<keyword evidence="3 4" id="KW-0648">Protein biosynthesis</keyword>
<evidence type="ECO:0000256" key="1">
    <source>
        <dbReference type="ARBA" id="ARBA00005439"/>
    </source>
</evidence>
<comment type="similarity">
    <text evidence="1 4 6">Belongs to the IF-3 family.</text>
</comment>
<dbReference type="GO" id="GO:0016020">
    <property type="term" value="C:membrane"/>
    <property type="evidence" value="ECO:0007669"/>
    <property type="project" value="TreeGrafter"/>
</dbReference>
<feature type="domain" description="Translation initiation factor 3 C-terminal" evidence="7">
    <location>
        <begin position="90"/>
        <end position="175"/>
    </location>
</feature>
<dbReference type="EMBL" id="VULQ01000006">
    <property type="protein sequence ID" value="MSS78051.1"/>
    <property type="molecule type" value="Genomic_DNA"/>
</dbReference>
<sequence>MHIFGGNIIKDLKINEEIRDNKLRLIDEDGEQIGVVSKNEALDRAFDKHLDLVLMSPNAKPPVARIMDYGKYKYEQEKKAKENKKKQKTIQTKETRFSLNIEDHDLATKANQSKKFLDNGDKVKVSVRFKGRELGHKNLGYDLLDKFIEMVGDSAKIDKKPQMEGRSLVLFISPNNEEK</sequence>
<dbReference type="Pfam" id="PF05198">
    <property type="entry name" value="IF3_N"/>
    <property type="match status" value="1"/>
</dbReference>
<reference evidence="9 10" key="1">
    <citation type="submission" date="2019-08" db="EMBL/GenBank/DDBJ databases">
        <title>In-depth cultivation of the pig gut microbiome towards novel bacterial diversity and tailored functional studies.</title>
        <authorList>
            <person name="Wylensek D."/>
            <person name="Hitch T.C.A."/>
            <person name="Clavel T."/>
        </authorList>
    </citation>
    <scope>NUCLEOTIDE SEQUENCE [LARGE SCALE GENOMIC DNA]</scope>
    <source>
        <strain evidence="9 10">WCA-380-WT-2B</strain>
    </source>
</reference>
<dbReference type="Gene3D" id="3.10.20.80">
    <property type="entry name" value="Translation initiation factor 3 (IF-3), N-terminal domain"/>
    <property type="match status" value="1"/>
</dbReference>
<evidence type="ECO:0000313" key="9">
    <source>
        <dbReference type="EMBL" id="MSS78051.1"/>
    </source>
</evidence>
<keyword evidence="10" id="KW-1185">Reference proteome</keyword>
<gene>
    <name evidence="4" type="primary">infC</name>
    <name evidence="9" type="ORF">FYJ26_06405</name>
</gene>
<comment type="subcellular location">
    <subcellularLocation>
        <location evidence="4 6">Cytoplasm</location>
    </subcellularLocation>
</comment>
<dbReference type="InterPro" id="IPR036787">
    <property type="entry name" value="T_IF-3_N_sf"/>
</dbReference>
<dbReference type="SUPFAM" id="SSF54364">
    <property type="entry name" value="Translation initiation factor IF3, N-terminal domain"/>
    <property type="match status" value="1"/>
</dbReference>
<dbReference type="RefSeq" id="WP_154540827.1">
    <property type="nucleotide sequence ID" value="NZ_JAXDSU010000043.1"/>
</dbReference>
<accession>A0A6N7VGN5</accession>
<dbReference type="GO" id="GO:0003743">
    <property type="term" value="F:translation initiation factor activity"/>
    <property type="evidence" value="ECO:0007669"/>
    <property type="project" value="UniProtKB-UniRule"/>
</dbReference>
<dbReference type="Proteomes" id="UP000441925">
    <property type="component" value="Unassembled WGS sequence"/>
</dbReference>
<evidence type="ECO:0000256" key="6">
    <source>
        <dbReference type="RuleBase" id="RU000646"/>
    </source>
</evidence>
<dbReference type="InterPro" id="IPR019814">
    <property type="entry name" value="Translation_initiation_fac_3_N"/>
</dbReference>
<dbReference type="AlphaFoldDB" id="A0A6N7VGN5"/>
<organism evidence="9 10">
    <name type="scientific">Anaerococcus porci</name>
    <dbReference type="NCBI Taxonomy" id="2652269"/>
    <lineage>
        <taxon>Bacteria</taxon>
        <taxon>Bacillati</taxon>
        <taxon>Bacillota</taxon>
        <taxon>Tissierellia</taxon>
        <taxon>Tissierellales</taxon>
        <taxon>Peptoniphilaceae</taxon>
        <taxon>Anaerococcus</taxon>
    </lineage>
</organism>
<dbReference type="PANTHER" id="PTHR10938">
    <property type="entry name" value="TRANSLATION INITIATION FACTOR IF-3"/>
    <property type="match status" value="1"/>
</dbReference>
<evidence type="ECO:0000259" key="7">
    <source>
        <dbReference type="Pfam" id="PF00707"/>
    </source>
</evidence>